<accession>A0A5P1FPX0</accession>
<dbReference type="AlphaFoldDB" id="A0A5P1FPX0"/>
<feature type="domain" description="Cell division control protein 24 OB" evidence="1">
    <location>
        <begin position="404"/>
        <end position="623"/>
    </location>
</feature>
<dbReference type="Gramene" id="ONK78741">
    <property type="protein sequence ID" value="ONK78741"/>
    <property type="gene ID" value="A4U43_C02F21940"/>
</dbReference>
<dbReference type="Pfam" id="PF17244">
    <property type="entry name" value="CDC24_OB3"/>
    <property type="match status" value="1"/>
</dbReference>
<protein>
    <recommendedName>
        <fullName evidence="6">Cell division control protein 24 OB domain-containing protein</fullName>
    </recommendedName>
</protein>
<evidence type="ECO:0000313" key="4">
    <source>
        <dbReference type="EMBL" id="ONK78741.1"/>
    </source>
</evidence>
<dbReference type="Pfam" id="PF17245">
    <property type="entry name" value="CDC24_OB2"/>
    <property type="match status" value="1"/>
</dbReference>
<dbReference type="PANTHER" id="PTHR36033:SF1">
    <property type="entry name" value="NUCLEIC ACID-BINDING PROTEINS SUPERFAMILY"/>
    <property type="match status" value="1"/>
</dbReference>
<reference evidence="5" key="1">
    <citation type="journal article" date="2017" name="Nat. Commun.">
        <title>The asparagus genome sheds light on the origin and evolution of a young Y chromosome.</title>
        <authorList>
            <person name="Harkess A."/>
            <person name="Zhou J."/>
            <person name="Xu C."/>
            <person name="Bowers J.E."/>
            <person name="Van der Hulst R."/>
            <person name="Ayyampalayam S."/>
            <person name="Mercati F."/>
            <person name="Riccardi P."/>
            <person name="McKain M.R."/>
            <person name="Kakrana A."/>
            <person name="Tang H."/>
            <person name="Ray J."/>
            <person name="Groenendijk J."/>
            <person name="Arikit S."/>
            <person name="Mathioni S.M."/>
            <person name="Nakano M."/>
            <person name="Shan H."/>
            <person name="Telgmann-Rauber A."/>
            <person name="Kanno A."/>
            <person name="Yue Z."/>
            <person name="Chen H."/>
            <person name="Li W."/>
            <person name="Chen Y."/>
            <person name="Xu X."/>
            <person name="Zhang Y."/>
            <person name="Luo S."/>
            <person name="Chen H."/>
            <person name="Gao J."/>
            <person name="Mao Z."/>
            <person name="Pires J.C."/>
            <person name="Luo M."/>
            <person name="Kudrna D."/>
            <person name="Wing R.A."/>
            <person name="Meyers B.C."/>
            <person name="Yi K."/>
            <person name="Kong H."/>
            <person name="Lavrijsen P."/>
            <person name="Sunseri F."/>
            <person name="Falavigna A."/>
            <person name="Ye Y."/>
            <person name="Leebens-Mack J.H."/>
            <person name="Chen G."/>
        </authorList>
    </citation>
    <scope>NUCLEOTIDE SEQUENCE [LARGE SCALE GENOMIC DNA]</scope>
    <source>
        <strain evidence="5">cv. DH0086</strain>
    </source>
</reference>
<dbReference type="OMA" id="KLKFLLW"/>
<dbReference type="InterPro" id="IPR035200">
    <property type="entry name" value="Cdc24_OB2"/>
</dbReference>
<dbReference type="SUPFAM" id="SSF50249">
    <property type="entry name" value="Nucleic acid-binding proteins"/>
    <property type="match status" value="1"/>
</dbReference>
<proteinExistence type="predicted"/>
<organism evidence="4 5">
    <name type="scientific">Asparagus officinalis</name>
    <name type="common">Garden asparagus</name>
    <dbReference type="NCBI Taxonomy" id="4686"/>
    <lineage>
        <taxon>Eukaryota</taxon>
        <taxon>Viridiplantae</taxon>
        <taxon>Streptophyta</taxon>
        <taxon>Embryophyta</taxon>
        <taxon>Tracheophyta</taxon>
        <taxon>Spermatophyta</taxon>
        <taxon>Magnoliopsida</taxon>
        <taxon>Liliopsida</taxon>
        <taxon>Asparagales</taxon>
        <taxon>Asparagaceae</taxon>
        <taxon>Asparagoideae</taxon>
        <taxon>Asparagus</taxon>
    </lineage>
</organism>
<evidence type="ECO:0000313" key="5">
    <source>
        <dbReference type="Proteomes" id="UP000243459"/>
    </source>
</evidence>
<evidence type="ECO:0000259" key="2">
    <source>
        <dbReference type="Pfam" id="PF17245"/>
    </source>
</evidence>
<dbReference type="InterPro" id="IPR035203">
    <property type="entry name" value="Cdc24_OB3"/>
</dbReference>
<gene>
    <name evidence="4" type="ORF">A4U43_C02F21940</name>
</gene>
<dbReference type="EMBL" id="CM007382">
    <property type="protein sequence ID" value="ONK78741.1"/>
    <property type="molecule type" value="Genomic_DNA"/>
</dbReference>
<dbReference type="Pfam" id="PF17246">
    <property type="entry name" value="CDC24_OB1"/>
    <property type="match status" value="1"/>
</dbReference>
<feature type="domain" description="Cell division control protein 24 OB" evidence="2">
    <location>
        <begin position="154"/>
        <end position="283"/>
    </location>
</feature>
<dbReference type="InterPro" id="IPR035201">
    <property type="entry name" value="Cdc24_OB1"/>
</dbReference>
<dbReference type="OrthoDB" id="10265890at2759"/>
<dbReference type="PANTHER" id="PTHR36033">
    <property type="entry name" value="NUCLEIC ACID-BINDING PROTEINS SUPERFAMILY"/>
    <property type="match status" value="1"/>
</dbReference>
<evidence type="ECO:0008006" key="6">
    <source>
        <dbReference type="Google" id="ProtNLM"/>
    </source>
</evidence>
<dbReference type="Proteomes" id="UP000243459">
    <property type="component" value="Chromosome 2"/>
</dbReference>
<dbReference type="Gene3D" id="2.40.50.140">
    <property type="entry name" value="Nucleic acid-binding proteins"/>
    <property type="match status" value="1"/>
</dbReference>
<name>A0A5P1FPX0_ASPOF</name>
<sequence>MDPLSEVPGSEIEENDAFIGFVEHARSMLASSLSEEGGDNDGGGGRGDGSDPSWSWVLSRILKTCIAYSSGVTPAILLSDLFQAWSEKHRYATSKKKLECTVSLKKKNKRTRLPNTVTIDSIYEKNFLSQSSILEAFVVDAFLLPGTNIYLLNLGDLWSSYTIDLYLHRRYYHLVDLDHGILKKGREIFLTGCSLRTPIGGSGHPRLLPTEYLVILLDEDQDEDAMLLGAQFCSDSFSSISVDAVKNGSASYSFYARIESIGPLEVQGTSERLQRKQITLVDGDGARLKFLLWGEQIILSNLFSVGSMLALDRPYIENITESNSEPSEELCLEYGSSTQLFLVPFMQHEEQVLPTPTQTKYQGSRNLNATIQSQGPKFSQVSLPQNSEGSIDFSNYPFRLYIIDLHDKMTGTSLYGVITNIEREKINVGNVFSVTIEDRTGAIVAKLHFKSSWSLGRLGFGHTIFISGLTCSLTKKKLLQASWFEKDSGSSLVDLSSLPALLNSSCLHQLSPLSNISSHMNTNVCIVHIDHIELPHVHSMLSHALCGRHVNERSEGLVQCSFCNSSCDGQLVRRFYLRVTLADESAKVFAWCTGQTAAELLQISPDEFSELPEDEQAMYLFTLENERFLAAIVNSNPHKIRSNAASNEANDPNWEITRAQRCE</sequence>
<keyword evidence="5" id="KW-1185">Reference proteome</keyword>
<dbReference type="InterPro" id="IPR012340">
    <property type="entry name" value="NA-bd_OB-fold"/>
</dbReference>
<evidence type="ECO:0000259" key="3">
    <source>
        <dbReference type="Pfam" id="PF17246"/>
    </source>
</evidence>
<feature type="domain" description="Cell division control protein 24 OB" evidence="3">
    <location>
        <begin position="18"/>
        <end position="148"/>
    </location>
</feature>
<evidence type="ECO:0000259" key="1">
    <source>
        <dbReference type="Pfam" id="PF17244"/>
    </source>
</evidence>